<name>A0ABW3DHF4_9BACL</name>
<gene>
    <name evidence="1" type="ORF">ACFQ03_25140</name>
</gene>
<dbReference type="Proteomes" id="UP001597120">
    <property type="component" value="Unassembled WGS sequence"/>
</dbReference>
<reference evidence="2" key="1">
    <citation type="journal article" date="2019" name="Int. J. Syst. Evol. Microbiol.">
        <title>The Global Catalogue of Microorganisms (GCM) 10K type strain sequencing project: providing services to taxonomists for standard genome sequencing and annotation.</title>
        <authorList>
            <consortium name="The Broad Institute Genomics Platform"/>
            <consortium name="The Broad Institute Genome Sequencing Center for Infectious Disease"/>
            <person name="Wu L."/>
            <person name="Ma J."/>
        </authorList>
    </citation>
    <scope>NUCLEOTIDE SEQUENCE [LARGE SCALE GENOMIC DNA]</scope>
    <source>
        <strain evidence="2">CCUG 57263</strain>
    </source>
</reference>
<dbReference type="SUPFAM" id="SSF52540">
    <property type="entry name" value="P-loop containing nucleoside triphosphate hydrolases"/>
    <property type="match status" value="2"/>
</dbReference>
<dbReference type="EMBL" id="JBHTIU010000108">
    <property type="protein sequence ID" value="MFD0872413.1"/>
    <property type="molecule type" value="Genomic_DNA"/>
</dbReference>
<keyword evidence="2" id="KW-1185">Reference proteome</keyword>
<organism evidence="1 2">
    <name type="scientific">Paenibacillus residui</name>
    <dbReference type="NCBI Taxonomy" id="629724"/>
    <lineage>
        <taxon>Bacteria</taxon>
        <taxon>Bacillati</taxon>
        <taxon>Bacillota</taxon>
        <taxon>Bacilli</taxon>
        <taxon>Bacillales</taxon>
        <taxon>Paenibacillaceae</taxon>
        <taxon>Paenibacillus</taxon>
    </lineage>
</organism>
<evidence type="ECO:0000313" key="2">
    <source>
        <dbReference type="Proteomes" id="UP001597120"/>
    </source>
</evidence>
<proteinExistence type="predicted"/>
<comment type="caution">
    <text evidence="1">The sequence shown here is derived from an EMBL/GenBank/DDBJ whole genome shotgun (WGS) entry which is preliminary data.</text>
</comment>
<evidence type="ECO:0000313" key="1">
    <source>
        <dbReference type="EMBL" id="MFD0872413.1"/>
    </source>
</evidence>
<dbReference type="InterPro" id="IPR027417">
    <property type="entry name" value="P-loop_NTPase"/>
</dbReference>
<dbReference type="Gene3D" id="3.40.50.300">
    <property type="entry name" value="P-loop containing nucleotide triphosphate hydrolases"/>
    <property type="match status" value="1"/>
</dbReference>
<dbReference type="RefSeq" id="WP_379291777.1">
    <property type="nucleotide sequence ID" value="NZ_JBHTIU010000108.1"/>
</dbReference>
<accession>A0ABW3DHF4</accession>
<protein>
    <submittedName>
        <fullName evidence="1">PRK06851 family protein</fullName>
    </submittedName>
</protein>
<sequence>MRGQAKSYFIVGNTAKGPHSLFDSAYSNVKSLYVLTGGPGTGKSAIIRNLANTMRERGWDVELYHSSLDSEDLDGMIVTGLQAGLIDGTACPEALQSGVGNALEVFDLDEAVDRNLLQADESRMSELQLEIEHWYNKAIDTYNKGLHIHDEWEKIYIDNMDHAAADRITRELIDSLFGARRDSKPAKVIHRYLGAATSRGPVDFIMPLTEGLSRRIFVKGRPGSGKSTMMKKLAAEAERKGYDVEMFHCGFDPNSLDMLIFPDIDVAIFDSTAPHEHFPSRAGDEILDMYEKTFPPGIDEKYADSIAEIRARYTSAMSEANACLAKVKSLRDEWKRLYRKGVDSAKVAEIESRIRGAFEKQVHKI</sequence>